<keyword evidence="2" id="KW-0548">Nucleotidyltransferase</keyword>
<comment type="caution">
    <text evidence="10">The sequence shown here is derived from an EMBL/GenBank/DDBJ whole genome shotgun (WGS) entry which is preliminary data.</text>
</comment>
<dbReference type="PROSITE" id="PS50878">
    <property type="entry name" value="RT_POL"/>
    <property type="match status" value="1"/>
</dbReference>
<evidence type="ECO:0000256" key="1">
    <source>
        <dbReference type="ARBA" id="ARBA00022679"/>
    </source>
</evidence>
<dbReference type="InterPro" id="IPR050951">
    <property type="entry name" value="Retrovirus_Pol_polyprotein"/>
</dbReference>
<dbReference type="Gene3D" id="1.10.340.70">
    <property type="match status" value="1"/>
</dbReference>
<dbReference type="GO" id="GO:0015074">
    <property type="term" value="P:DNA integration"/>
    <property type="evidence" value="ECO:0007669"/>
    <property type="project" value="InterPro"/>
</dbReference>
<evidence type="ECO:0000256" key="5">
    <source>
        <dbReference type="ARBA" id="ARBA00022801"/>
    </source>
</evidence>
<dbReference type="STRING" id="307972.A0A2G8LEH2"/>
<accession>A0A2G8LEH2</accession>
<reference evidence="10 11" key="1">
    <citation type="journal article" date="2017" name="PLoS Biol.">
        <title>The sea cucumber genome provides insights into morphological evolution and visceral regeneration.</title>
        <authorList>
            <person name="Zhang X."/>
            <person name="Sun L."/>
            <person name="Yuan J."/>
            <person name="Sun Y."/>
            <person name="Gao Y."/>
            <person name="Zhang L."/>
            <person name="Li S."/>
            <person name="Dai H."/>
            <person name="Hamel J.F."/>
            <person name="Liu C."/>
            <person name="Yu Y."/>
            <person name="Liu S."/>
            <person name="Lin W."/>
            <person name="Guo K."/>
            <person name="Jin S."/>
            <person name="Xu P."/>
            <person name="Storey K.B."/>
            <person name="Huan P."/>
            <person name="Zhang T."/>
            <person name="Zhou Y."/>
            <person name="Zhang J."/>
            <person name="Lin C."/>
            <person name="Li X."/>
            <person name="Xing L."/>
            <person name="Huo D."/>
            <person name="Sun M."/>
            <person name="Wang L."/>
            <person name="Mercier A."/>
            <person name="Li F."/>
            <person name="Yang H."/>
            <person name="Xiang J."/>
        </authorList>
    </citation>
    <scope>NUCLEOTIDE SEQUENCE [LARGE SCALE GENOMIC DNA]</scope>
    <source>
        <strain evidence="10">Shaxun</strain>
        <tissue evidence="10">Muscle</tissue>
    </source>
</reference>
<dbReference type="InterPro" id="IPR041373">
    <property type="entry name" value="RT_RNaseH"/>
</dbReference>
<dbReference type="CDD" id="cd09274">
    <property type="entry name" value="RNase_HI_RT_Ty3"/>
    <property type="match status" value="1"/>
</dbReference>
<protein>
    <recommendedName>
        <fullName evidence="12">Endonuclease</fullName>
    </recommendedName>
</protein>
<dbReference type="CDD" id="cd05481">
    <property type="entry name" value="retropepsin_like_LTR_1"/>
    <property type="match status" value="1"/>
</dbReference>
<dbReference type="FunFam" id="3.10.20.370:FF:000001">
    <property type="entry name" value="Retrovirus-related Pol polyprotein from transposon 17.6-like protein"/>
    <property type="match status" value="1"/>
</dbReference>
<feature type="non-terminal residue" evidence="10">
    <location>
        <position position="1"/>
    </location>
</feature>
<dbReference type="GO" id="GO:0003676">
    <property type="term" value="F:nucleic acid binding"/>
    <property type="evidence" value="ECO:0007669"/>
    <property type="project" value="InterPro"/>
</dbReference>
<dbReference type="PANTHER" id="PTHR37984">
    <property type="entry name" value="PROTEIN CBG26694"/>
    <property type="match status" value="1"/>
</dbReference>
<feature type="compositionally biased region" description="Polar residues" evidence="7">
    <location>
        <begin position="1044"/>
        <end position="1053"/>
    </location>
</feature>
<dbReference type="PROSITE" id="PS50994">
    <property type="entry name" value="INTEGRASE"/>
    <property type="match status" value="1"/>
</dbReference>
<dbReference type="FunFam" id="1.10.340.70:FF:000003">
    <property type="entry name" value="Protein CBG25708"/>
    <property type="match status" value="1"/>
</dbReference>
<dbReference type="Gene3D" id="3.10.20.370">
    <property type="match status" value="1"/>
</dbReference>
<keyword evidence="6" id="KW-0695">RNA-directed DNA polymerase</keyword>
<organism evidence="10 11">
    <name type="scientific">Stichopus japonicus</name>
    <name type="common">Sea cucumber</name>
    <dbReference type="NCBI Taxonomy" id="307972"/>
    <lineage>
        <taxon>Eukaryota</taxon>
        <taxon>Metazoa</taxon>
        <taxon>Echinodermata</taxon>
        <taxon>Eleutherozoa</taxon>
        <taxon>Echinozoa</taxon>
        <taxon>Holothuroidea</taxon>
        <taxon>Aspidochirotacea</taxon>
        <taxon>Aspidochirotida</taxon>
        <taxon>Stichopodidae</taxon>
        <taxon>Apostichopus</taxon>
    </lineage>
</organism>
<dbReference type="InterPro" id="IPR036397">
    <property type="entry name" value="RNaseH_sf"/>
</dbReference>
<dbReference type="Pfam" id="PF00078">
    <property type="entry name" value="RVT_1"/>
    <property type="match status" value="1"/>
</dbReference>
<feature type="domain" description="Reverse transcriptase" evidence="8">
    <location>
        <begin position="255"/>
        <end position="432"/>
    </location>
</feature>
<evidence type="ECO:0000256" key="3">
    <source>
        <dbReference type="ARBA" id="ARBA00022722"/>
    </source>
</evidence>
<keyword evidence="5" id="KW-0378">Hydrolase</keyword>
<feature type="compositionally biased region" description="Basic residues" evidence="7">
    <location>
        <begin position="1094"/>
        <end position="1103"/>
    </location>
</feature>
<dbReference type="InterPro" id="IPR043128">
    <property type="entry name" value="Rev_trsase/Diguanyl_cyclase"/>
</dbReference>
<dbReference type="Gene3D" id="3.10.10.10">
    <property type="entry name" value="HIV Type 1 Reverse Transcriptase, subunit A, domain 1"/>
    <property type="match status" value="1"/>
</dbReference>
<proteinExistence type="predicted"/>
<keyword evidence="11" id="KW-1185">Reference proteome</keyword>
<evidence type="ECO:0000313" key="10">
    <source>
        <dbReference type="EMBL" id="PIK58550.1"/>
    </source>
</evidence>
<evidence type="ECO:0000256" key="7">
    <source>
        <dbReference type="SAM" id="MobiDB-lite"/>
    </source>
</evidence>
<keyword evidence="4" id="KW-0255">Endonuclease</keyword>
<keyword evidence="3" id="KW-0540">Nuclease</keyword>
<dbReference type="InterPro" id="IPR043502">
    <property type="entry name" value="DNA/RNA_pol_sf"/>
</dbReference>
<dbReference type="FunFam" id="3.30.420.10:FF:000063">
    <property type="entry name" value="Retrovirus-related Pol polyprotein from transposon 297-like Protein"/>
    <property type="match status" value="1"/>
</dbReference>
<dbReference type="Gene3D" id="3.30.420.10">
    <property type="entry name" value="Ribonuclease H-like superfamily/Ribonuclease H"/>
    <property type="match status" value="1"/>
</dbReference>
<dbReference type="SUPFAM" id="SSF56672">
    <property type="entry name" value="DNA/RNA polymerases"/>
    <property type="match status" value="1"/>
</dbReference>
<dbReference type="PANTHER" id="PTHR37984:SF7">
    <property type="entry name" value="INTEGRASE CATALYTIC DOMAIN-CONTAINING PROTEIN"/>
    <property type="match status" value="1"/>
</dbReference>
<sequence>SCKKLGHYARVCLTTKFKQMKDRNQTKQSSYLGDNDRRQVLNLEESPESHQDAHLFSQLSFDVIDADQRKEAIARLQIKLSNRPGIHNLKAKVDTGAQANTLPLRTFRNMFPEQLNEHGVPQSLSDSGTVLSAYNGTEIKQYGTVVIPCRYNDTPWNDTQFYVVQSDGPVILGIQTSVQLGLVSLHCIVNNQSPINDVETLVRLFPQQFDRIGELHNTHHLVVDPNFPSHVDAPRKTPIALKGKIKSELDKMEEQGVIKKITEPTEWVSSITYVTKKDGSLRICLDPRRLNKALIRPHYRQQTVEELNHKFHNMKFFSKLDAKCGYWSVKLDEESQKLTTFQTPFGRYTFCRLPFGLIVSQDIFQLEMDRILEGCEGAVCIADDIVIFGRTSEEHDQNLMNLMNTAAQQGLTLNSSKCAIKQTSVDFFGNRYSREGMKPDPKKVADLRTMQTPRNKLELQHFLGLMTYLSHFIHDFSSKAAVLRDLLRKDAEFIWEPHHQVALEKLKQEISESSLLQYFDTSSPVYVQCDASLQGLGAALLQHDQEEKLQPIAFASKALSSTEQRYSCIERELLAIVFGVERFHTYLYGRSFTVITDHKPLLMIMDKPLTAAPPRLQRMLIRLQGYNFSIKHRPGQDNLLADSLSRLPSICNKQAIDLDLRVDFIQFSSKKQDELKQQTKQDTMLSALVEVIITGWPDSIKEVQPDFTTVLSYRDELTVCDGVILKGFQVVIPKQMQAGILQKLHTSHLGQQKTKLLARECVYWNNINKDIERMVQSCPACQQQQPAQPAEPLLPHEIPTKPWSTVATDLFELKGKQWLIVVDYYSKYPILQQLSDQVSSNTVISALKKIFAEQGIPSKVVSDNGPQYSSYQFMMFAESWGFTHVTTSPRRPQGNGFVERQIRTIKSIMKKASDIQLALLHWRTTPISESLPSPAEILMGRQLRNTLPSKSPNTNVAADHIYNQLQQRQNVQKYYFDQHARRSELPTLSNGQKSRILDPGTRLWKPATVVAGAGGERSYVLQSPEGRLLRRNRQHIRPDLSEAEQVTENSQEIPSKADNTDTDTLTTTGVDVPPSIPNISPQQESSPHQPPAMRPKRNIRRPRRFEDYVT</sequence>
<dbReference type="Proteomes" id="UP000230750">
    <property type="component" value="Unassembled WGS sequence"/>
</dbReference>
<dbReference type="InterPro" id="IPR001584">
    <property type="entry name" value="Integrase_cat-core"/>
</dbReference>
<dbReference type="Pfam" id="PF17921">
    <property type="entry name" value="Integrase_H2C2"/>
    <property type="match status" value="1"/>
</dbReference>
<feature type="region of interest" description="Disordered" evidence="7">
    <location>
        <begin position="1042"/>
        <end position="1110"/>
    </location>
</feature>
<evidence type="ECO:0000259" key="8">
    <source>
        <dbReference type="PROSITE" id="PS50878"/>
    </source>
</evidence>
<dbReference type="InterPro" id="IPR000477">
    <property type="entry name" value="RT_dom"/>
</dbReference>
<dbReference type="InterPro" id="IPR041588">
    <property type="entry name" value="Integrase_H2C2"/>
</dbReference>
<evidence type="ECO:0000259" key="9">
    <source>
        <dbReference type="PROSITE" id="PS50994"/>
    </source>
</evidence>
<evidence type="ECO:0000256" key="4">
    <source>
        <dbReference type="ARBA" id="ARBA00022759"/>
    </source>
</evidence>
<dbReference type="SUPFAM" id="SSF53098">
    <property type="entry name" value="Ribonuclease H-like"/>
    <property type="match status" value="1"/>
</dbReference>
<dbReference type="FunFam" id="3.30.70.270:FF:000026">
    <property type="entry name" value="Transposon Ty3-G Gag-Pol polyprotein"/>
    <property type="match status" value="1"/>
</dbReference>
<dbReference type="AlphaFoldDB" id="A0A2G8LEH2"/>
<feature type="domain" description="Integrase catalytic" evidence="9">
    <location>
        <begin position="798"/>
        <end position="960"/>
    </location>
</feature>
<dbReference type="Gene3D" id="3.30.70.270">
    <property type="match status" value="2"/>
</dbReference>
<evidence type="ECO:0000256" key="6">
    <source>
        <dbReference type="ARBA" id="ARBA00022918"/>
    </source>
</evidence>
<dbReference type="OrthoDB" id="775972at2759"/>
<dbReference type="Pfam" id="PF17917">
    <property type="entry name" value="RT_RNaseH"/>
    <property type="match status" value="1"/>
</dbReference>
<dbReference type="InterPro" id="IPR012337">
    <property type="entry name" value="RNaseH-like_sf"/>
</dbReference>
<dbReference type="CDD" id="cd01647">
    <property type="entry name" value="RT_LTR"/>
    <property type="match status" value="1"/>
</dbReference>
<keyword evidence="1" id="KW-0808">Transferase</keyword>
<gene>
    <name evidence="10" type="ORF">BSL78_04520</name>
</gene>
<evidence type="ECO:0008006" key="12">
    <source>
        <dbReference type="Google" id="ProtNLM"/>
    </source>
</evidence>
<dbReference type="Pfam" id="PF00665">
    <property type="entry name" value="rve"/>
    <property type="match status" value="1"/>
</dbReference>
<evidence type="ECO:0000256" key="2">
    <source>
        <dbReference type="ARBA" id="ARBA00022695"/>
    </source>
</evidence>
<name>A0A2G8LEH2_STIJA</name>
<evidence type="ECO:0000313" key="11">
    <source>
        <dbReference type="Proteomes" id="UP000230750"/>
    </source>
</evidence>
<dbReference type="EMBL" id="MRZV01000109">
    <property type="protein sequence ID" value="PIK58550.1"/>
    <property type="molecule type" value="Genomic_DNA"/>
</dbReference>